<dbReference type="RefSeq" id="WP_039980721.1">
    <property type="nucleotide sequence ID" value="NZ_BAOJ01000040.1"/>
</dbReference>
<dbReference type="Pfam" id="PF08775">
    <property type="entry name" value="ParB"/>
    <property type="match status" value="1"/>
</dbReference>
<proteinExistence type="predicted"/>
<dbReference type="Proteomes" id="UP000321922">
    <property type="component" value="Unassembled WGS sequence"/>
</dbReference>
<evidence type="ECO:0000313" key="4">
    <source>
        <dbReference type="EMBL" id="GEM77506.1"/>
    </source>
</evidence>
<evidence type="ECO:0000256" key="1">
    <source>
        <dbReference type="ARBA" id="ARBA00023125"/>
    </source>
</evidence>
<dbReference type="OrthoDB" id="5719994at2"/>
<dbReference type="EMBL" id="BJXJ01000059">
    <property type="protein sequence ID" value="GEM77506.1"/>
    <property type="molecule type" value="Genomic_DNA"/>
</dbReference>
<dbReference type="CDD" id="cd16394">
    <property type="entry name" value="sopB_N"/>
    <property type="match status" value="1"/>
</dbReference>
<evidence type="ECO:0000259" key="3">
    <source>
        <dbReference type="Pfam" id="PF08775"/>
    </source>
</evidence>
<dbReference type="InterPro" id="IPR014884">
    <property type="entry name" value="ParB_fam_C"/>
</dbReference>
<comment type="caution">
    <text evidence="4">The sequence shown here is derived from an EMBL/GenBank/DDBJ whole genome shotgun (WGS) entry which is preliminary data.</text>
</comment>
<organism evidence="4 5">
    <name type="scientific">Vibrio sagamiensis NBRC 104589</name>
    <dbReference type="NCBI Taxonomy" id="1219064"/>
    <lineage>
        <taxon>Bacteria</taxon>
        <taxon>Pseudomonadati</taxon>
        <taxon>Pseudomonadota</taxon>
        <taxon>Gammaproteobacteria</taxon>
        <taxon>Vibrionales</taxon>
        <taxon>Vibrionaceae</taxon>
        <taxon>Vibrio</taxon>
    </lineage>
</organism>
<dbReference type="PANTHER" id="PTHR38973">
    <property type="entry name" value="PLASMID PARTITIONING CONTROL PROTEIN-RELATED"/>
    <property type="match status" value="1"/>
</dbReference>
<dbReference type="AlphaFoldDB" id="A0A511QKD5"/>
<protein>
    <submittedName>
        <fullName evidence="4">Peptide transporter</fullName>
    </submittedName>
</protein>
<gene>
    <name evidence="4" type="ORF">VSA01S_36180</name>
</gene>
<feature type="region of interest" description="Disordered" evidence="2">
    <location>
        <begin position="1"/>
        <end position="20"/>
    </location>
</feature>
<evidence type="ECO:0000256" key="2">
    <source>
        <dbReference type="SAM" id="MobiDB-lite"/>
    </source>
</evidence>
<reference evidence="4 5" key="1">
    <citation type="submission" date="2019-07" db="EMBL/GenBank/DDBJ databases">
        <title>Whole genome shotgun sequence of Vibrio sagamiensis NBRC 104589.</title>
        <authorList>
            <person name="Hosoyama A."/>
            <person name="Uohara A."/>
            <person name="Ohji S."/>
            <person name="Ichikawa N."/>
        </authorList>
    </citation>
    <scope>NUCLEOTIDE SEQUENCE [LARGE SCALE GENOMIC DNA]</scope>
    <source>
        <strain evidence="4 5">NBRC 104589</strain>
    </source>
</reference>
<dbReference type="Gene3D" id="1.10.10.2830">
    <property type="match status" value="1"/>
</dbReference>
<keyword evidence="1" id="KW-0238">DNA-binding</keyword>
<evidence type="ECO:0000313" key="5">
    <source>
        <dbReference type="Proteomes" id="UP000321922"/>
    </source>
</evidence>
<sequence>MLRPQDKRTSFQQGNQLNKRNDSDAVKKTFTFASGKQVAATRVLVKASEIATKTAIHVLNPRRQASLSLEAVRDILPTIESEGVHTEGVAIKDKQGKYQLLDSSRRRFCCLQAQKDLPLWVIEANVDNSDLIAYIKTTQSVKKLSYRELGSDYALLMEQNGFKKLDELAEFLNLGRETCRKRFAAAGINQILIDVFPDCEGIPNNYYAKLAKVEKQLVKRGLKLESFIKSLDKVEVGQGSSVEDAQKRVLANMESKAQGKVEKATWTTQALAEFSNKNTYAKVSRSSDQRQLKIELSRLSPDIYEDIIAYVSDKVKADSK</sequence>
<dbReference type="GO" id="GO:0003677">
    <property type="term" value="F:DNA binding"/>
    <property type="evidence" value="ECO:0007669"/>
    <property type="project" value="UniProtKB-KW"/>
</dbReference>
<dbReference type="PANTHER" id="PTHR38973:SF1">
    <property type="entry name" value="PLASMID PARTITION PROTEIN B"/>
    <property type="match status" value="1"/>
</dbReference>
<feature type="domain" description="ParB protein family C-terminal" evidence="3">
    <location>
        <begin position="196"/>
        <end position="307"/>
    </location>
</feature>
<keyword evidence="5" id="KW-1185">Reference proteome</keyword>
<accession>A0A511QKD5</accession>
<name>A0A511QKD5_9VIBR</name>